<feature type="transmembrane region" description="Helical" evidence="1">
    <location>
        <begin position="68"/>
        <end position="89"/>
    </location>
</feature>
<keyword evidence="1" id="KW-0812">Transmembrane</keyword>
<reference evidence="2 3" key="1">
    <citation type="journal article" date="2015" name="Genome Biol. Evol.">
        <title>Phylogenomic analyses indicate that early fungi evolved digesting cell walls of algal ancestors of land plants.</title>
        <authorList>
            <person name="Chang Y."/>
            <person name="Wang S."/>
            <person name="Sekimoto S."/>
            <person name="Aerts A.L."/>
            <person name="Choi C."/>
            <person name="Clum A."/>
            <person name="LaButti K.M."/>
            <person name="Lindquist E.A."/>
            <person name="Yee Ngan C."/>
            <person name="Ohm R.A."/>
            <person name="Salamov A.A."/>
            <person name="Grigoriev I.V."/>
            <person name="Spatafora J.W."/>
            <person name="Berbee M.L."/>
        </authorList>
    </citation>
    <scope>NUCLEOTIDE SEQUENCE [LARGE SCALE GENOMIC DNA]</scope>
    <source>
        <strain evidence="2 3">JEL478</strain>
    </source>
</reference>
<accession>A0A139AD05</accession>
<keyword evidence="3" id="KW-1185">Reference proteome</keyword>
<keyword evidence="1" id="KW-0472">Membrane</keyword>
<organism evidence="2 3">
    <name type="scientific">Gonapodya prolifera (strain JEL478)</name>
    <name type="common">Monoblepharis prolifera</name>
    <dbReference type="NCBI Taxonomy" id="1344416"/>
    <lineage>
        <taxon>Eukaryota</taxon>
        <taxon>Fungi</taxon>
        <taxon>Fungi incertae sedis</taxon>
        <taxon>Chytridiomycota</taxon>
        <taxon>Chytridiomycota incertae sedis</taxon>
        <taxon>Monoblepharidomycetes</taxon>
        <taxon>Monoblepharidales</taxon>
        <taxon>Gonapodyaceae</taxon>
        <taxon>Gonapodya</taxon>
    </lineage>
</organism>
<sequence length="124" mass="14770">MQEKRRSAWIVSKKPEGVTARFELDYKSNFLTLTQVARILIGDQFCDFVGYPKRKEIPPYRVLGRVSLFLVLFFTRFLRLSSWLLALSIRFRKTFYLNRYIEILGERPKFLLKHDPTTYANGKE</sequence>
<name>A0A139AD05_GONPJ</name>
<dbReference type="AlphaFoldDB" id="A0A139AD05"/>
<protein>
    <submittedName>
        <fullName evidence="2">Uncharacterized protein</fullName>
    </submittedName>
</protein>
<evidence type="ECO:0000313" key="2">
    <source>
        <dbReference type="EMBL" id="KXS14706.1"/>
    </source>
</evidence>
<proteinExistence type="predicted"/>
<evidence type="ECO:0000313" key="3">
    <source>
        <dbReference type="Proteomes" id="UP000070544"/>
    </source>
</evidence>
<evidence type="ECO:0000256" key="1">
    <source>
        <dbReference type="SAM" id="Phobius"/>
    </source>
</evidence>
<dbReference type="Proteomes" id="UP000070544">
    <property type="component" value="Unassembled WGS sequence"/>
</dbReference>
<gene>
    <name evidence="2" type="ORF">M427DRAFT_135611</name>
</gene>
<dbReference type="EMBL" id="KQ965767">
    <property type="protein sequence ID" value="KXS14706.1"/>
    <property type="molecule type" value="Genomic_DNA"/>
</dbReference>
<keyword evidence="1" id="KW-1133">Transmembrane helix</keyword>